<sequence length="252" mass="28480">MKGKILDYNIQESKGIISGDDGQRYSFEKKEIYMALINCPECNSEISDKAKSCPKCGYNLYTSKIFEQFALNKNSECFKNIQNDIQFISSTGKSFFYLLIFYVCMAVLFFNVVLSPSKIVYIPAIVVALIVFVLVSIDKNNKVMIKTRIYQCLKSVYPIFSPTEDIANFSIIKSNITIESRENIEHLNTLMYITAYELGADAIVCGDIQSSSNTYGSVKTNTNIFNDKKDVSGSTETVTIHRLTATFLKYNL</sequence>
<accession>A0AA96CYM5</accession>
<dbReference type="Pfam" id="PF13240">
    <property type="entry name" value="Zn_Ribbon_1"/>
    <property type="match status" value="1"/>
</dbReference>
<feature type="transmembrane region" description="Helical" evidence="1">
    <location>
        <begin position="119"/>
        <end position="137"/>
    </location>
</feature>
<keyword evidence="1" id="KW-1133">Transmembrane helix</keyword>
<dbReference type="InterPro" id="IPR026870">
    <property type="entry name" value="Zinc_ribbon_dom"/>
</dbReference>
<reference evidence="3" key="1">
    <citation type="submission" date="2023-09" db="EMBL/GenBank/DDBJ databases">
        <title>Arcobacter tbilisiensis sp. nov. isolated from chicken meat in Tbilisi, Georgia.</title>
        <authorList>
            <person name="Matthias R."/>
            <person name="Zautner A.E."/>
        </authorList>
    </citation>
    <scope>NUCLEOTIDE SEQUENCE</scope>
    <source>
        <strain evidence="3">LEO 107</strain>
    </source>
</reference>
<keyword evidence="1" id="KW-0812">Transmembrane</keyword>
<gene>
    <name evidence="3" type="ORF">RJG54_03245</name>
</gene>
<evidence type="ECO:0000313" key="3">
    <source>
        <dbReference type="EMBL" id="WNL17409.1"/>
    </source>
</evidence>
<organism evidence="3">
    <name type="scientific">Arcobacter sp. AZ-2023</name>
    <dbReference type="NCBI Taxonomy" id="3074453"/>
    <lineage>
        <taxon>Bacteria</taxon>
        <taxon>Pseudomonadati</taxon>
        <taxon>Campylobacterota</taxon>
        <taxon>Epsilonproteobacteria</taxon>
        <taxon>Campylobacterales</taxon>
        <taxon>Arcobacteraceae</taxon>
        <taxon>Arcobacter</taxon>
    </lineage>
</organism>
<dbReference type="AlphaFoldDB" id="A0AA96CYM5"/>
<proteinExistence type="predicted"/>
<feature type="domain" description="Zinc-ribbon" evidence="2">
    <location>
        <begin position="39"/>
        <end position="60"/>
    </location>
</feature>
<feature type="transmembrane region" description="Helical" evidence="1">
    <location>
        <begin position="95"/>
        <end position="113"/>
    </location>
</feature>
<name>A0AA96CYM5_9BACT</name>
<evidence type="ECO:0000256" key="1">
    <source>
        <dbReference type="SAM" id="Phobius"/>
    </source>
</evidence>
<evidence type="ECO:0000259" key="2">
    <source>
        <dbReference type="Pfam" id="PF13240"/>
    </source>
</evidence>
<dbReference type="EMBL" id="CP134846">
    <property type="protein sequence ID" value="WNL17409.1"/>
    <property type="molecule type" value="Genomic_DNA"/>
</dbReference>
<keyword evidence="1" id="KW-0472">Membrane</keyword>
<protein>
    <submittedName>
        <fullName evidence="3">Zinc ribbon domain-containing protein</fullName>
    </submittedName>
</protein>